<feature type="transmembrane region" description="Helical" evidence="1">
    <location>
        <begin position="51"/>
        <end position="74"/>
    </location>
</feature>
<proteinExistence type="predicted"/>
<comment type="caution">
    <text evidence="2">The sequence shown here is derived from an EMBL/GenBank/DDBJ whole genome shotgun (WGS) entry which is preliminary data.</text>
</comment>
<keyword evidence="1" id="KW-0812">Transmembrane</keyword>
<evidence type="ECO:0000313" key="2">
    <source>
        <dbReference type="EMBL" id="KAF2199835.1"/>
    </source>
</evidence>
<feature type="transmembrane region" description="Helical" evidence="1">
    <location>
        <begin position="199"/>
        <end position="218"/>
    </location>
</feature>
<feature type="transmembrane region" description="Helical" evidence="1">
    <location>
        <begin position="174"/>
        <end position="193"/>
    </location>
</feature>
<name>A0A9P4MXE5_9PLEO</name>
<dbReference type="Proteomes" id="UP000799536">
    <property type="component" value="Unassembled WGS sequence"/>
</dbReference>
<accession>A0A9P4MXE5</accession>
<reference evidence="2" key="1">
    <citation type="journal article" date="2020" name="Stud. Mycol.">
        <title>101 Dothideomycetes genomes: a test case for predicting lifestyles and emergence of pathogens.</title>
        <authorList>
            <person name="Haridas S."/>
            <person name="Albert R."/>
            <person name="Binder M."/>
            <person name="Bloem J."/>
            <person name="Labutti K."/>
            <person name="Salamov A."/>
            <person name="Andreopoulos B."/>
            <person name="Baker S."/>
            <person name="Barry K."/>
            <person name="Bills G."/>
            <person name="Bluhm B."/>
            <person name="Cannon C."/>
            <person name="Castanera R."/>
            <person name="Culley D."/>
            <person name="Daum C."/>
            <person name="Ezra D."/>
            <person name="Gonzalez J."/>
            <person name="Henrissat B."/>
            <person name="Kuo A."/>
            <person name="Liang C."/>
            <person name="Lipzen A."/>
            <person name="Lutzoni F."/>
            <person name="Magnuson J."/>
            <person name="Mondo S."/>
            <person name="Nolan M."/>
            <person name="Ohm R."/>
            <person name="Pangilinan J."/>
            <person name="Park H.-J."/>
            <person name="Ramirez L."/>
            <person name="Alfaro M."/>
            <person name="Sun H."/>
            <person name="Tritt A."/>
            <person name="Yoshinaga Y."/>
            <person name="Zwiers L.-H."/>
            <person name="Turgeon B."/>
            <person name="Goodwin S."/>
            <person name="Spatafora J."/>
            <person name="Crous P."/>
            <person name="Grigoriev I."/>
        </authorList>
    </citation>
    <scope>NUCLEOTIDE SEQUENCE</scope>
    <source>
        <strain evidence="2">ATCC 74209</strain>
    </source>
</reference>
<dbReference type="AlphaFoldDB" id="A0A9P4MXE5"/>
<feature type="transmembrane region" description="Helical" evidence="1">
    <location>
        <begin position="80"/>
        <end position="101"/>
    </location>
</feature>
<protein>
    <submittedName>
        <fullName evidence="2">Uncharacterized protein</fullName>
    </submittedName>
</protein>
<dbReference type="EMBL" id="ML994053">
    <property type="protein sequence ID" value="KAF2199835.1"/>
    <property type="molecule type" value="Genomic_DNA"/>
</dbReference>
<keyword evidence="1" id="KW-1133">Transmembrane helix</keyword>
<dbReference type="OrthoDB" id="3800514at2759"/>
<evidence type="ECO:0000313" key="3">
    <source>
        <dbReference type="Proteomes" id="UP000799536"/>
    </source>
</evidence>
<feature type="transmembrane region" description="Helical" evidence="1">
    <location>
        <begin position="6"/>
        <end position="30"/>
    </location>
</feature>
<gene>
    <name evidence="2" type="ORF">GQ43DRAFT_100918</name>
</gene>
<sequence length="256" mass="28376">MRGLSPAVFICVVFICTVFTGLLGLAQIICPWDPKSPIRIWNSCPRVTQRNFLLSVSYFTAFLIAVFILFSVWLEATSHIAFQLLLELSWLNGLSIEALIICRIFCSIRIYRIIVPIIVAIAGLLQAMGFGVLFYDNDTGIYVAFAGGCLFHVFAAAAVAYLLLNYEIVRHRKLVFIALTYLCAISGCGFIYIGDRDTFLLANCILESCVNVILLLLTQIKGRKEGSRAIAAGEERSLAHSNGKSRHLDVKEITAQ</sequence>
<feature type="transmembrane region" description="Helical" evidence="1">
    <location>
        <begin position="141"/>
        <end position="162"/>
    </location>
</feature>
<feature type="transmembrane region" description="Helical" evidence="1">
    <location>
        <begin position="113"/>
        <end position="135"/>
    </location>
</feature>
<evidence type="ECO:0000256" key="1">
    <source>
        <dbReference type="SAM" id="Phobius"/>
    </source>
</evidence>
<keyword evidence="3" id="KW-1185">Reference proteome</keyword>
<organism evidence="2 3">
    <name type="scientific">Delitschia confertaspora ATCC 74209</name>
    <dbReference type="NCBI Taxonomy" id="1513339"/>
    <lineage>
        <taxon>Eukaryota</taxon>
        <taxon>Fungi</taxon>
        <taxon>Dikarya</taxon>
        <taxon>Ascomycota</taxon>
        <taxon>Pezizomycotina</taxon>
        <taxon>Dothideomycetes</taxon>
        <taxon>Pleosporomycetidae</taxon>
        <taxon>Pleosporales</taxon>
        <taxon>Delitschiaceae</taxon>
        <taxon>Delitschia</taxon>
    </lineage>
</organism>
<keyword evidence="1" id="KW-0472">Membrane</keyword>